<evidence type="ECO:0000256" key="8">
    <source>
        <dbReference type="ARBA" id="ARBA00023116"/>
    </source>
</evidence>
<dbReference type="SUPFAM" id="SSF47240">
    <property type="entry name" value="Ferritin-like"/>
    <property type="match status" value="1"/>
</dbReference>
<evidence type="ECO:0000256" key="9">
    <source>
        <dbReference type="ARBA" id="ARBA00047754"/>
    </source>
</evidence>
<reference evidence="10 11" key="1">
    <citation type="submission" date="2018-02" db="EMBL/GenBank/DDBJ databases">
        <title>Metagenomics reveals mixed infection of spiroplasma and phytoplasma in chicory.</title>
        <authorList>
            <person name="Polano C."/>
            <person name="Moruzzi S."/>
            <person name="Ermacora P."/>
            <person name="Ferrini F."/>
            <person name="Martini M."/>
            <person name="Firrao G."/>
        </authorList>
    </citation>
    <scope>NUCLEOTIDE SEQUENCE [LARGE SCALE GENOMIC DNA]</scope>
    <source>
        <strain evidence="10 11">ChiP</strain>
    </source>
</reference>
<dbReference type="EMBL" id="PUUG01000073">
    <property type="protein sequence ID" value="PQP79279.1"/>
    <property type="molecule type" value="Genomic_DNA"/>
</dbReference>
<gene>
    <name evidence="10" type="primary">nrdF</name>
    <name evidence="10" type="ORF">C6B37_02195</name>
</gene>
<keyword evidence="7" id="KW-0408">Iron</keyword>
<keyword evidence="6" id="KW-0560">Oxidoreductase</keyword>
<protein>
    <recommendedName>
        <fullName evidence="4">ribonucleoside-diphosphate reductase</fullName>
        <ecNumber evidence="4">1.17.4.1</ecNumber>
    </recommendedName>
</protein>
<name>A0A2S8NTM1_9MOLU</name>
<dbReference type="InterPro" id="IPR033909">
    <property type="entry name" value="RNR_small"/>
</dbReference>
<dbReference type="InterPro" id="IPR026494">
    <property type="entry name" value="RNR_NrdF-like"/>
</dbReference>
<dbReference type="NCBIfam" id="NF007183">
    <property type="entry name" value="PRK09614.1-2"/>
    <property type="match status" value="1"/>
</dbReference>
<dbReference type="UniPathway" id="UPA00326"/>
<dbReference type="InterPro" id="IPR012348">
    <property type="entry name" value="RNR-like"/>
</dbReference>
<dbReference type="Pfam" id="PF00268">
    <property type="entry name" value="Ribonuc_red_sm"/>
    <property type="match status" value="1"/>
</dbReference>
<evidence type="ECO:0000256" key="4">
    <source>
        <dbReference type="ARBA" id="ARBA00012274"/>
    </source>
</evidence>
<comment type="catalytic activity">
    <reaction evidence="9">
        <text>a 2'-deoxyribonucleoside 5'-diphosphate + [thioredoxin]-disulfide + H2O = a ribonucleoside 5'-diphosphate + [thioredoxin]-dithiol</text>
        <dbReference type="Rhea" id="RHEA:23252"/>
        <dbReference type="Rhea" id="RHEA-COMP:10698"/>
        <dbReference type="Rhea" id="RHEA-COMP:10700"/>
        <dbReference type="ChEBI" id="CHEBI:15377"/>
        <dbReference type="ChEBI" id="CHEBI:29950"/>
        <dbReference type="ChEBI" id="CHEBI:50058"/>
        <dbReference type="ChEBI" id="CHEBI:57930"/>
        <dbReference type="ChEBI" id="CHEBI:73316"/>
        <dbReference type="EC" id="1.17.4.1"/>
    </reaction>
</comment>
<evidence type="ECO:0000256" key="5">
    <source>
        <dbReference type="ARBA" id="ARBA00022723"/>
    </source>
</evidence>
<dbReference type="GO" id="GO:0005971">
    <property type="term" value="C:ribonucleoside-diphosphate reductase complex"/>
    <property type="evidence" value="ECO:0007669"/>
    <property type="project" value="InterPro"/>
</dbReference>
<keyword evidence="5" id="KW-0479">Metal-binding</keyword>
<comment type="subunit">
    <text evidence="3">Tetramer of two alpha and two beta subunits.</text>
</comment>
<proteinExistence type="inferred from homology"/>
<dbReference type="EC" id="1.17.4.1" evidence="4"/>
<dbReference type="PANTHER" id="PTHR23409">
    <property type="entry name" value="RIBONUCLEOSIDE-DIPHOSPHATE REDUCTASE SMALL CHAIN"/>
    <property type="match status" value="1"/>
</dbReference>
<dbReference type="GO" id="GO:0046872">
    <property type="term" value="F:metal ion binding"/>
    <property type="evidence" value="ECO:0007669"/>
    <property type="project" value="UniProtKB-KW"/>
</dbReference>
<dbReference type="CDD" id="cd01049">
    <property type="entry name" value="RNRR2"/>
    <property type="match status" value="1"/>
</dbReference>
<comment type="similarity">
    <text evidence="2">Belongs to the ribonucleoside diphosphate reductase small chain family.</text>
</comment>
<evidence type="ECO:0000313" key="10">
    <source>
        <dbReference type="EMBL" id="PQP79279.1"/>
    </source>
</evidence>
<dbReference type="PANTHER" id="PTHR23409:SF18">
    <property type="entry name" value="RIBONUCLEOSIDE-DIPHOSPHATE REDUCTASE SUBUNIT M2"/>
    <property type="match status" value="1"/>
</dbReference>
<organism evidence="10 11">
    <name type="scientific">Candidatus Phytoplasma phoenicium</name>
    <dbReference type="NCBI Taxonomy" id="198422"/>
    <lineage>
        <taxon>Bacteria</taxon>
        <taxon>Bacillati</taxon>
        <taxon>Mycoplasmatota</taxon>
        <taxon>Mollicutes</taxon>
        <taxon>Acholeplasmatales</taxon>
        <taxon>Acholeplasmataceae</taxon>
        <taxon>Candidatus Phytoplasma</taxon>
        <taxon>16SrIX (Pigeon pea witches'-broom group)</taxon>
    </lineage>
</organism>
<evidence type="ECO:0000256" key="3">
    <source>
        <dbReference type="ARBA" id="ARBA00011209"/>
    </source>
</evidence>
<evidence type="ECO:0000313" key="11">
    <source>
        <dbReference type="Proteomes" id="UP000238672"/>
    </source>
</evidence>
<sequence length="344" mass="40805">MNQFKKKFHGANWNNLEDDYTQYFYEQNLSQFWRPEDISLQSDLHVWQKLSSQEKEAYAKNLLVLTFLDTYQGDVGMPIILRSCLASEHQKKATLNFMGAMENAVHAKSYSNIFMTFMNKKEIKELFQWGEKQNNLQNILKEIIGIYENLEQAIVFYKNTDEDFLRTNFNFKEIKWKSMVASVFLETWLFYSGFYYPLYFYGQGMLMQAGEIINLIIRDESVHGAYIGRLAKELYDNFDFNKQQELKEWMHSLLNKLYHEQKNLTKELYQSVNLVEDVNTFIRYNANKALLNLGFDQKFQQEEVNPVIINGLNTETKTMDNFSMKGNGYQKMKSESIQDEDFII</sequence>
<evidence type="ECO:0000256" key="1">
    <source>
        <dbReference type="ARBA" id="ARBA00001962"/>
    </source>
</evidence>
<dbReference type="AlphaFoldDB" id="A0A2S8NTM1"/>
<comment type="caution">
    <text evidence="10">The sequence shown here is derived from an EMBL/GenBank/DDBJ whole genome shotgun (WGS) entry which is preliminary data.</text>
</comment>
<dbReference type="InterPro" id="IPR009078">
    <property type="entry name" value="Ferritin-like_SF"/>
</dbReference>
<keyword evidence="11" id="KW-1185">Reference proteome</keyword>
<evidence type="ECO:0000256" key="7">
    <source>
        <dbReference type="ARBA" id="ARBA00023004"/>
    </source>
</evidence>
<dbReference type="GO" id="GO:0004748">
    <property type="term" value="F:ribonucleoside-diphosphate reductase activity, thioredoxin disulfide as acceptor"/>
    <property type="evidence" value="ECO:0007669"/>
    <property type="project" value="UniProtKB-EC"/>
</dbReference>
<dbReference type="NCBIfam" id="TIGR04171">
    <property type="entry name" value="RNR_1b_NrdF"/>
    <property type="match status" value="1"/>
</dbReference>
<comment type="cofactor">
    <cofactor evidence="1">
        <name>Fe cation</name>
        <dbReference type="ChEBI" id="CHEBI:24875"/>
    </cofactor>
</comment>
<evidence type="ECO:0000256" key="6">
    <source>
        <dbReference type="ARBA" id="ARBA00023002"/>
    </source>
</evidence>
<dbReference type="GO" id="GO:0009263">
    <property type="term" value="P:deoxyribonucleotide biosynthetic process"/>
    <property type="evidence" value="ECO:0007669"/>
    <property type="project" value="UniProtKB-KW"/>
</dbReference>
<evidence type="ECO:0000256" key="2">
    <source>
        <dbReference type="ARBA" id="ARBA00009303"/>
    </source>
</evidence>
<keyword evidence="8" id="KW-0215">Deoxyribonucleotide synthesis</keyword>
<accession>A0A2S8NTM1</accession>
<dbReference type="Proteomes" id="UP000238672">
    <property type="component" value="Unassembled WGS sequence"/>
</dbReference>
<dbReference type="Gene3D" id="1.10.620.20">
    <property type="entry name" value="Ribonucleotide Reductase, subunit A"/>
    <property type="match status" value="1"/>
</dbReference>
<dbReference type="InterPro" id="IPR000358">
    <property type="entry name" value="RNR_small_fam"/>
</dbReference>